<reference evidence="1" key="1">
    <citation type="submission" date="2020-05" db="EMBL/GenBank/DDBJ databases">
        <title>Phylogenomic resolution of chytrid fungi.</title>
        <authorList>
            <person name="Stajich J.E."/>
            <person name="Amses K."/>
            <person name="Simmons R."/>
            <person name="Seto K."/>
            <person name="Myers J."/>
            <person name="Bonds A."/>
            <person name="Quandt C.A."/>
            <person name="Barry K."/>
            <person name="Liu P."/>
            <person name="Grigoriev I."/>
            <person name="Longcore J.E."/>
            <person name="James T.Y."/>
        </authorList>
    </citation>
    <scope>NUCLEOTIDE SEQUENCE</scope>
    <source>
        <strain evidence="1">JEL0513</strain>
    </source>
</reference>
<proteinExistence type="predicted"/>
<dbReference type="EMBL" id="JADGJH010001072">
    <property type="protein sequence ID" value="KAJ3119322.1"/>
    <property type="molecule type" value="Genomic_DNA"/>
</dbReference>
<protein>
    <submittedName>
        <fullName evidence="1">Uncharacterized protein</fullName>
    </submittedName>
</protein>
<gene>
    <name evidence="1" type="ORF">HK100_000371</name>
</gene>
<evidence type="ECO:0000313" key="2">
    <source>
        <dbReference type="Proteomes" id="UP001211907"/>
    </source>
</evidence>
<organism evidence="1 2">
    <name type="scientific">Physocladia obscura</name>
    <dbReference type="NCBI Taxonomy" id="109957"/>
    <lineage>
        <taxon>Eukaryota</taxon>
        <taxon>Fungi</taxon>
        <taxon>Fungi incertae sedis</taxon>
        <taxon>Chytridiomycota</taxon>
        <taxon>Chytridiomycota incertae sedis</taxon>
        <taxon>Chytridiomycetes</taxon>
        <taxon>Chytridiales</taxon>
        <taxon>Chytriomycetaceae</taxon>
        <taxon>Physocladia</taxon>
    </lineage>
</organism>
<comment type="caution">
    <text evidence="1">The sequence shown here is derived from an EMBL/GenBank/DDBJ whole genome shotgun (WGS) entry which is preliminary data.</text>
</comment>
<dbReference type="Proteomes" id="UP001211907">
    <property type="component" value="Unassembled WGS sequence"/>
</dbReference>
<name>A0AAD5T0A5_9FUNG</name>
<keyword evidence="2" id="KW-1185">Reference proteome</keyword>
<dbReference type="AlphaFoldDB" id="A0AAD5T0A5"/>
<evidence type="ECO:0000313" key="1">
    <source>
        <dbReference type="EMBL" id="KAJ3119322.1"/>
    </source>
</evidence>
<sequence>MSMRLIQGEYDDSVVWIYNNTSNNGTTTIWHYLVHWLMDPALDCRGNASTRDTILTVEVGRCGNVTSLPKAGYLVPYTNSSSELMAKKSDRLSSKLS</sequence>
<accession>A0AAD5T0A5</accession>